<dbReference type="Proteomes" id="UP000499080">
    <property type="component" value="Unassembled WGS sequence"/>
</dbReference>
<gene>
    <name evidence="3" type="ORF">AVEN_218914_1</name>
    <name evidence="2" type="ORF">AVEN_8416_1</name>
</gene>
<accession>A0A4Y2R4U0</accession>
<sequence length="75" mass="8497">NNIQRFELEAPALETTTEACVLPKDVDENGRAPQPWMKEATSGRNPQRRCRRTCPGYHGVPYGLCKRPLVTTQLE</sequence>
<evidence type="ECO:0000313" key="3">
    <source>
        <dbReference type="EMBL" id="GBN70315.1"/>
    </source>
</evidence>
<feature type="non-terminal residue" evidence="3">
    <location>
        <position position="1"/>
    </location>
</feature>
<name>A0A4Y2R4U0_ARAVE</name>
<proteinExistence type="predicted"/>
<keyword evidence="4" id="KW-1185">Reference proteome</keyword>
<organism evidence="3 4">
    <name type="scientific">Araneus ventricosus</name>
    <name type="common">Orbweaver spider</name>
    <name type="synonym">Epeira ventricosa</name>
    <dbReference type="NCBI Taxonomy" id="182803"/>
    <lineage>
        <taxon>Eukaryota</taxon>
        <taxon>Metazoa</taxon>
        <taxon>Ecdysozoa</taxon>
        <taxon>Arthropoda</taxon>
        <taxon>Chelicerata</taxon>
        <taxon>Arachnida</taxon>
        <taxon>Araneae</taxon>
        <taxon>Araneomorphae</taxon>
        <taxon>Entelegynae</taxon>
        <taxon>Araneoidea</taxon>
        <taxon>Araneidae</taxon>
        <taxon>Araneus</taxon>
    </lineage>
</organism>
<evidence type="ECO:0000256" key="1">
    <source>
        <dbReference type="SAM" id="MobiDB-lite"/>
    </source>
</evidence>
<evidence type="ECO:0000313" key="4">
    <source>
        <dbReference type="Proteomes" id="UP000499080"/>
    </source>
</evidence>
<dbReference type="EMBL" id="BGPR01225039">
    <property type="protein sequence ID" value="GBN70231.1"/>
    <property type="molecule type" value="Genomic_DNA"/>
</dbReference>
<dbReference type="EMBL" id="BGPR01225087">
    <property type="protein sequence ID" value="GBN70315.1"/>
    <property type="molecule type" value="Genomic_DNA"/>
</dbReference>
<protein>
    <submittedName>
        <fullName evidence="3">Uncharacterized protein</fullName>
    </submittedName>
</protein>
<comment type="caution">
    <text evidence="3">The sequence shown here is derived from an EMBL/GenBank/DDBJ whole genome shotgun (WGS) entry which is preliminary data.</text>
</comment>
<dbReference type="AlphaFoldDB" id="A0A4Y2R4U0"/>
<feature type="region of interest" description="Disordered" evidence="1">
    <location>
        <begin position="28"/>
        <end position="48"/>
    </location>
</feature>
<reference evidence="3 4" key="1">
    <citation type="journal article" date="2019" name="Sci. Rep.">
        <title>Orb-weaving spider Araneus ventricosus genome elucidates the spidroin gene catalogue.</title>
        <authorList>
            <person name="Kono N."/>
            <person name="Nakamura H."/>
            <person name="Ohtoshi R."/>
            <person name="Moran D.A.P."/>
            <person name="Shinohara A."/>
            <person name="Yoshida Y."/>
            <person name="Fujiwara M."/>
            <person name="Mori M."/>
            <person name="Tomita M."/>
            <person name="Arakawa K."/>
        </authorList>
    </citation>
    <scope>NUCLEOTIDE SEQUENCE [LARGE SCALE GENOMIC DNA]</scope>
</reference>
<evidence type="ECO:0000313" key="2">
    <source>
        <dbReference type="EMBL" id="GBN70231.1"/>
    </source>
</evidence>